<evidence type="ECO:0000313" key="3">
    <source>
        <dbReference type="Proteomes" id="UP000516045"/>
    </source>
</evidence>
<organism evidence="2 3">
    <name type="scientific">Enterococcus phage iF6</name>
    <dbReference type="NCBI Taxonomy" id="2765371"/>
    <lineage>
        <taxon>Viruses</taxon>
        <taxon>Duplodnaviria</taxon>
        <taxon>Heunggongvirae</taxon>
        <taxon>Uroviricota</taxon>
        <taxon>Caudoviricetes</taxon>
        <taxon>Herelleviridae</taxon>
        <taxon>Brockvirinae</taxon>
        <taxon>Schiekvirus</taxon>
        <taxon>Schiekvirus if6</taxon>
    </lineage>
</organism>
<name>A0A7G8ZZ95_9CAUD</name>
<gene>
    <name evidence="2" type="ORF">iF6_167</name>
</gene>
<feature type="transmembrane region" description="Helical" evidence="1">
    <location>
        <begin position="6"/>
        <end position="25"/>
    </location>
</feature>
<evidence type="ECO:0000313" key="2">
    <source>
        <dbReference type="EMBL" id="QNL29526.1"/>
    </source>
</evidence>
<dbReference type="EMBL" id="MT909815">
    <property type="protein sequence ID" value="QNL29526.1"/>
    <property type="molecule type" value="Genomic_DNA"/>
</dbReference>
<dbReference type="Proteomes" id="UP000516045">
    <property type="component" value="Segment"/>
</dbReference>
<reference evidence="2 3" key="1">
    <citation type="submission" date="2020-08" db="EMBL/GenBank/DDBJ databases">
        <authorList>
            <person name="Shadrin A.M."/>
            <person name="Buzikov R.M."/>
            <person name="Piligrimova E.G."/>
            <person name="Kazantseva O.A."/>
        </authorList>
    </citation>
    <scope>NUCLEOTIDE SEQUENCE [LARGE SCALE GENOMIC DNA]</scope>
</reference>
<proteinExistence type="predicted"/>
<protein>
    <submittedName>
        <fullName evidence="2">Uncharacterized protein</fullName>
    </submittedName>
</protein>
<keyword evidence="1" id="KW-0472">Membrane</keyword>
<keyword evidence="1" id="KW-0812">Transmembrane</keyword>
<accession>A0A7G8ZZ95</accession>
<keyword evidence="3" id="KW-1185">Reference proteome</keyword>
<evidence type="ECO:0000256" key="1">
    <source>
        <dbReference type="SAM" id="Phobius"/>
    </source>
</evidence>
<keyword evidence="1" id="KW-1133">Transmembrane helix</keyword>
<feature type="transmembrane region" description="Helical" evidence="1">
    <location>
        <begin position="45"/>
        <end position="65"/>
    </location>
</feature>
<sequence>MNEIMSYVWLGAFILIPVIGFANAYRHNTKAKSRYERKSYWEPLFIDLVVFAVWVSIAVGTLNVGHTETVIKTFNIEPLTVYSSPENIYAKIGNAKDSYVNFAITGKGTYSAPLTKANIHYVESEGRPKVTVTYYKLDSPLSAFMGIQGELVDSKTRIDIQVPIGGVDVTNTGSTFEEQSVNDLLKQFPK</sequence>